<sequence>MTTACIVDVSYEADNEHSIYEYCMMICDYWLKECISFKRNCHGRKWPLPVPRKCMDKRYKCAEDCQLYKEYTFTQK</sequence>
<evidence type="ECO:0000313" key="1">
    <source>
        <dbReference type="EMBL" id="KAK2186059.1"/>
    </source>
</evidence>
<reference evidence="1" key="1">
    <citation type="journal article" date="2023" name="Mol. Biol. Evol.">
        <title>Third-Generation Sequencing Reveals the Adaptive Role of the Epigenome in Three Deep-Sea Polychaetes.</title>
        <authorList>
            <person name="Perez M."/>
            <person name="Aroh O."/>
            <person name="Sun Y."/>
            <person name="Lan Y."/>
            <person name="Juniper S.K."/>
            <person name="Young C.R."/>
            <person name="Angers B."/>
            <person name="Qian P.Y."/>
        </authorList>
    </citation>
    <scope>NUCLEOTIDE SEQUENCE</scope>
    <source>
        <strain evidence="1">R07B-5</strain>
    </source>
</reference>
<organism evidence="1 2">
    <name type="scientific">Ridgeia piscesae</name>
    <name type="common">Tubeworm</name>
    <dbReference type="NCBI Taxonomy" id="27915"/>
    <lineage>
        <taxon>Eukaryota</taxon>
        <taxon>Metazoa</taxon>
        <taxon>Spiralia</taxon>
        <taxon>Lophotrochozoa</taxon>
        <taxon>Annelida</taxon>
        <taxon>Polychaeta</taxon>
        <taxon>Sedentaria</taxon>
        <taxon>Canalipalpata</taxon>
        <taxon>Sabellida</taxon>
        <taxon>Siboglinidae</taxon>
        <taxon>Ridgeia</taxon>
    </lineage>
</organism>
<protein>
    <submittedName>
        <fullName evidence="1">Uncharacterized protein</fullName>
    </submittedName>
</protein>
<proteinExistence type="predicted"/>
<comment type="caution">
    <text evidence="1">The sequence shown here is derived from an EMBL/GenBank/DDBJ whole genome shotgun (WGS) entry which is preliminary data.</text>
</comment>
<evidence type="ECO:0000313" key="2">
    <source>
        <dbReference type="Proteomes" id="UP001209878"/>
    </source>
</evidence>
<keyword evidence="2" id="KW-1185">Reference proteome</keyword>
<dbReference type="AlphaFoldDB" id="A0AAD9P0R0"/>
<dbReference type="Proteomes" id="UP001209878">
    <property type="component" value="Unassembled WGS sequence"/>
</dbReference>
<accession>A0AAD9P0R0</accession>
<name>A0AAD9P0R0_RIDPI</name>
<dbReference type="EMBL" id="JAODUO010000214">
    <property type="protein sequence ID" value="KAK2186059.1"/>
    <property type="molecule type" value="Genomic_DNA"/>
</dbReference>
<gene>
    <name evidence="1" type="ORF">NP493_204g06077</name>
</gene>